<dbReference type="PANTHER" id="PTHR30146:SF109">
    <property type="entry name" value="HTH-TYPE TRANSCRIPTIONAL REGULATOR GALS"/>
    <property type="match status" value="1"/>
</dbReference>
<dbReference type="InterPro" id="IPR001761">
    <property type="entry name" value="Peripla_BP/Lac1_sug-bd_dom"/>
</dbReference>
<keyword evidence="6" id="KW-1185">Reference proteome</keyword>
<feature type="domain" description="HTH lacI-type" evidence="4">
    <location>
        <begin position="11"/>
        <end position="65"/>
    </location>
</feature>
<dbReference type="SUPFAM" id="SSF47413">
    <property type="entry name" value="lambda repressor-like DNA-binding domains"/>
    <property type="match status" value="1"/>
</dbReference>
<evidence type="ECO:0000256" key="1">
    <source>
        <dbReference type="ARBA" id="ARBA00023015"/>
    </source>
</evidence>
<proteinExistence type="predicted"/>
<organism evidence="5 6">
    <name type="scientific">Kribbella karoonensis</name>
    <dbReference type="NCBI Taxonomy" id="324851"/>
    <lineage>
        <taxon>Bacteria</taxon>
        <taxon>Bacillati</taxon>
        <taxon>Actinomycetota</taxon>
        <taxon>Actinomycetes</taxon>
        <taxon>Propionibacteriales</taxon>
        <taxon>Kribbellaceae</taxon>
        <taxon>Kribbella</taxon>
    </lineage>
</organism>
<dbReference type="EMBL" id="BAAAND010000004">
    <property type="protein sequence ID" value="GAA1581260.1"/>
    <property type="molecule type" value="Genomic_DNA"/>
</dbReference>
<dbReference type="Gene3D" id="3.40.50.2300">
    <property type="match status" value="2"/>
</dbReference>
<dbReference type="Gene3D" id="1.10.260.40">
    <property type="entry name" value="lambda repressor-like DNA-binding domains"/>
    <property type="match status" value="1"/>
</dbReference>
<dbReference type="CDD" id="cd01392">
    <property type="entry name" value="HTH_LacI"/>
    <property type="match status" value="1"/>
</dbReference>
<evidence type="ECO:0000256" key="2">
    <source>
        <dbReference type="ARBA" id="ARBA00023125"/>
    </source>
</evidence>
<evidence type="ECO:0000259" key="4">
    <source>
        <dbReference type="PROSITE" id="PS50932"/>
    </source>
</evidence>
<dbReference type="PANTHER" id="PTHR30146">
    <property type="entry name" value="LACI-RELATED TRANSCRIPTIONAL REPRESSOR"/>
    <property type="match status" value="1"/>
</dbReference>
<comment type="caution">
    <text evidence="5">The sequence shown here is derived from an EMBL/GenBank/DDBJ whole genome shotgun (WGS) entry which is preliminary data.</text>
</comment>
<dbReference type="InterPro" id="IPR028082">
    <property type="entry name" value="Peripla_BP_I"/>
</dbReference>
<evidence type="ECO:0000313" key="5">
    <source>
        <dbReference type="EMBL" id="GAA1581260.1"/>
    </source>
</evidence>
<keyword evidence="1" id="KW-0805">Transcription regulation</keyword>
<evidence type="ECO:0000313" key="6">
    <source>
        <dbReference type="Proteomes" id="UP001500190"/>
    </source>
</evidence>
<dbReference type="Proteomes" id="UP001500190">
    <property type="component" value="Unassembled WGS sequence"/>
</dbReference>
<dbReference type="PROSITE" id="PS00356">
    <property type="entry name" value="HTH_LACI_1"/>
    <property type="match status" value="1"/>
</dbReference>
<dbReference type="Pfam" id="PF00356">
    <property type="entry name" value="LacI"/>
    <property type="match status" value="1"/>
</dbReference>
<keyword evidence="2 5" id="KW-0238">DNA-binding</keyword>
<gene>
    <name evidence="5" type="ORF">GCM10009742_27250</name>
</gene>
<dbReference type="GO" id="GO:0003677">
    <property type="term" value="F:DNA binding"/>
    <property type="evidence" value="ECO:0007669"/>
    <property type="project" value="UniProtKB-KW"/>
</dbReference>
<accession>A0ABP4PI25</accession>
<dbReference type="PROSITE" id="PS50932">
    <property type="entry name" value="HTH_LACI_2"/>
    <property type="match status" value="1"/>
</dbReference>
<evidence type="ECO:0000256" key="3">
    <source>
        <dbReference type="ARBA" id="ARBA00023163"/>
    </source>
</evidence>
<protein>
    <submittedName>
        <fullName evidence="5">LacI family DNA-binding transcriptional regulator</fullName>
    </submittedName>
</protein>
<dbReference type="SMART" id="SM00354">
    <property type="entry name" value="HTH_LACI"/>
    <property type="match status" value="1"/>
</dbReference>
<reference evidence="6" key="1">
    <citation type="journal article" date="2019" name="Int. J. Syst. Evol. Microbiol.">
        <title>The Global Catalogue of Microorganisms (GCM) 10K type strain sequencing project: providing services to taxonomists for standard genome sequencing and annotation.</title>
        <authorList>
            <consortium name="The Broad Institute Genomics Platform"/>
            <consortium name="The Broad Institute Genome Sequencing Center for Infectious Disease"/>
            <person name="Wu L."/>
            <person name="Ma J."/>
        </authorList>
    </citation>
    <scope>NUCLEOTIDE SEQUENCE [LARGE SCALE GENOMIC DNA]</scope>
    <source>
        <strain evidence="6">JCM 14304</strain>
    </source>
</reference>
<dbReference type="Pfam" id="PF00532">
    <property type="entry name" value="Peripla_BP_1"/>
    <property type="match status" value="1"/>
</dbReference>
<dbReference type="SUPFAM" id="SSF53822">
    <property type="entry name" value="Periplasmic binding protein-like I"/>
    <property type="match status" value="1"/>
</dbReference>
<dbReference type="InterPro" id="IPR000843">
    <property type="entry name" value="HTH_LacI"/>
</dbReference>
<dbReference type="InterPro" id="IPR010982">
    <property type="entry name" value="Lambda_DNA-bd_dom_sf"/>
</dbReference>
<name>A0ABP4PI25_9ACTN</name>
<sequence length="339" mass="35717">MLFGVPREKSVRLSDVAAVAGVSLATASKALNGNTRISEATRERVRVAAERLDFRPDALARSFASGRSGTIGVLTHRAKNTFAQPVAMGAILQLGAQNQAALVYDGDVKESKAMSDSLRELRARRIDGLLVIGDGHEHTSPSLTHNFDVPVRYIFTASSDPNDVLYLPDNREAGRLATQHLLDTGNTRIAHLGGPQNSIAAERRLAGMTDALTAAGLEPVGPITRSDWTRVCGAASMAELLQSGAMFDAVFCGNDHIALGAMETCAAAGVRIPDDVALVGVDNWEGTVVDQDGSRQLTSVDLELMELGRLGAASMAAADHAPGEHFSTPTLAIGPSSRV</sequence>
<keyword evidence="3" id="KW-0804">Transcription</keyword>